<dbReference type="EMBL" id="BGZK01000323">
    <property type="protein sequence ID" value="GBP36791.1"/>
    <property type="molecule type" value="Genomic_DNA"/>
</dbReference>
<evidence type="ECO:0000256" key="1">
    <source>
        <dbReference type="SAM" id="MobiDB-lite"/>
    </source>
</evidence>
<sequence>MSSIFRSPTRQVRTRRRLRVGRRVLLYRTAIFILTARVSTNAPRLISQFTWKTPERGRRGGARGAGGARAVPPPPPAGRVVAVN</sequence>
<comment type="caution">
    <text evidence="2">The sequence shown here is derived from an EMBL/GenBank/DDBJ whole genome shotgun (WGS) entry which is preliminary data.</text>
</comment>
<name>A0A4C1VD66_EUMVA</name>
<proteinExistence type="predicted"/>
<organism evidence="2 3">
    <name type="scientific">Eumeta variegata</name>
    <name type="common">Bagworm moth</name>
    <name type="synonym">Eumeta japonica</name>
    <dbReference type="NCBI Taxonomy" id="151549"/>
    <lineage>
        <taxon>Eukaryota</taxon>
        <taxon>Metazoa</taxon>
        <taxon>Ecdysozoa</taxon>
        <taxon>Arthropoda</taxon>
        <taxon>Hexapoda</taxon>
        <taxon>Insecta</taxon>
        <taxon>Pterygota</taxon>
        <taxon>Neoptera</taxon>
        <taxon>Endopterygota</taxon>
        <taxon>Lepidoptera</taxon>
        <taxon>Glossata</taxon>
        <taxon>Ditrysia</taxon>
        <taxon>Tineoidea</taxon>
        <taxon>Psychidae</taxon>
        <taxon>Oiketicinae</taxon>
        <taxon>Eumeta</taxon>
    </lineage>
</organism>
<evidence type="ECO:0000313" key="3">
    <source>
        <dbReference type="Proteomes" id="UP000299102"/>
    </source>
</evidence>
<dbReference type="AlphaFoldDB" id="A0A4C1VD66"/>
<dbReference type="Proteomes" id="UP000299102">
    <property type="component" value="Unassembled WGS sequence"/>
</dbReference>
<protein>
    <submittedName>
        <fullName evidence="2">Uncharacterized protein</fullName>
    </submittedName>
</protein>
<reference evidence="2 3" key="1">
    <citation type="journal article" date="2019" name="Commun. Biol.">
        <title>The bagworm genome reveals a unique fibroin gene that provides high tensile strength.</title>
        <authorList>
            <person name="Kono N."/>
            <person name="Nakamura H."/>
            <person name="Ohtoshi R."/>
            <person name="Tomita M."/>
            <person name="Numata K."/>
            <person name="Arakawa K."/>
        </authorList>
    </citation>
    <scope>NUCLEOTIDE SEQUENCE [LARGE SCALE GENOMIC DNA]</scope>
</reference>
<feature type="region of interest" description="Disordered" evidence="1">
    <location>
        <begin position="53"/>
        <end position="84"/>
    </location>
</feature>
<gene>
    <name evidence="2" type="ORF">EVAR_28132_1</name>
</gene>
<evidence type="ECO:0000313" key="2">
    <source>
        <dbReference type="EMBL" id="GBP36791.1"/>
    </source>
</evidence>
<keyword evidence="3" id="KW-1185">Reference proteome</keyword>
<accession>A0A4C1VD66</accession>